<proteinExistence type="predicted"/>
<dbReference type="AlphaFoldDB" id="A0A1L7WP07"/>
<organism evidence="1 2">
    <name type="scientific">Phialocephala subalpina</name>
    <dbReference type="NCBI Taxonomy" id="576137"/>
    <lineage>
        <taxon>Eukaryota</taxon>
        <taxon>Fungi</taxon>
        <taxon>Dikarya</taxon>
        <taxon>Ascomycota</taxon>
        <taxon>Pezizomycotina</taxon>
        <taxon>Leotiomycetes</taxon>
        <taxon>Helotiales</taxon>
        <taxon>Mollisiaceae</taxon>
        <taxon>Phialocephala</taxon>
        <taxon>Phialocephala fortinii species complex</taxon>
    </lineage>
</organism>
<dbReference type="OrthoDB" id="10383983at2759"/>
<keyword evidence="2" id="KW-1185">Reference proteome</keyword>
<dbReference type="EMBL" id="FJOG01000005">
    <property type="protein sequence ID" value="CZR54508.1"/>
    <property type="molecule type" value="Genomic_DNA"/>
</dbReference>
<name>A0A1L7WP07_9HELO</name>
<sequence>MASRLQSAWNSKTNWSAHFTPVNEVSHTQSTQPQKYSPSTAVNTMETLRSFMDGLTFNKKTDFTLIDEFQFKKERDEDHKSLLRQVVKRQTLSTPYEKVEDLIFHNDILKAISVVIFDVKLTDQVTLQSRWLLKASRDKNKARFFVRDHALWQQLDPTRWEPSIKELNLLRIEQCPHCFHPSMVERCDIHASGRGWATIRDPTHVELLLEEVARLSHLVGEPGLSRDTCEAKQQVLRRVQRYQVSSDDQLQKLLEEGVLKKFEIELRSETSNVKNRERVGKWMDSIPDVGLKNAIPSVIDDDPDLSTTAGLGSQVHNDVQFYVDGYHGLKAKPMNMDVDDLVKLSYRFLERFVQGPEQIRKKSANPLISILTGGDSKPTLERNVPFLEVAKMWQSCGVVEAVRLIPSKMFDSENFTIKTRESLSDALAHDERPFELVVFRGMEVKKEMEIHDRHLNNLVREYDTWESDKILKWAWFHRTQWLDAFMSNQYDIPY</sequence>
<dbReference type="Proteomes" id="UP000184330">
    <property type="component" value="Unassembled WGS sequence"/>
</dbReference>
<evidence type="ECO:0000313" key="1">
    <source>
        <dbReference type="EMBL" id="CZR54508.1"/>
    </source>
</evidence>
<gene>
    <name evidence="1" type="ORF">PAC_04392</name>
</gene>
<reference evidence="1 2" key="1">
    <citation type="submission" date="2016-03" db="EMBL/GenBank/DDBJ databases">
        <authorList>
            <person name="Ploux O."/>
        </authorList>
    </citation>
    <scope>NUCLEOTIDE SEQUENCE [LARGE SCALE GENOMIC DNA]</scope>
    <source>
        <strain evidence="1 2">UAMH 11012</strain>
    </source>
</reference>
<accession>A0A1L7WP07</accession>
<protein>
    <submittedName>
        <fullName evidence="1">Uncharacterized protein</fullName>
    </submittedName>
</protein>
<evidence type="ECO:0000313" key="2">
    <source>
        <dbReference type="Proteomes" id="UP000184330"/>
    </source>
</evidence>